<evidence type="ECO:0000313" key="3">
    <source>
        <dbReference type="Proteomes" id="UP000803884"/>
    </source>
</evidence>
<proteinExistence type="predicted"/>
<dbReference type="AlphaFoldDB" id="A0AB34KZA0"/>
<reference evidence="2 3" key="1">
    <citation type="journal article" date="2020" name="Microbiol. Resour. Announc.">
        <title>Draft Genome Sequence of a Cladosporium Species Isolated from the Mesophotic Ascidian Didemnum maculosum.</title>
        <authorList>
            <person name="Gioti A."/>
            <person name="Siaperas R."/>
            <person name="Nikolaivits E."/>
            <person name="Le Goff G."/>
            <person name="Ouazzani J."/>
            <person name="Kotoulas G."/>
            <person name="Topakas E."/>
        </authorList>
    </citation>
    <scope>NUCLEOTIDE SEQUENCE [LARGE SCALE GENOMIC DNA]</scope>
    <source>
        <strain evidence="2 3">TM138-S3</strain>
    </source>
</reference>
<feature type="compositionally biased region" description="Low complexity" evidence="1">
    <location>
        <begin position="217"/>
        <end position="261"/>
    </location>
</feature>
<feature type="compositionally biased region" description="Polar residues" evidence="1">
    <location>
        <begin position="668"/>
        <end position="681"/>
    </location>
</feature>
<gene>
    <name evidence="2" type="ORF">WHR41_02446</name>
</gene>
<feature type="compositionally biased region" description="Low complexity" evidence="1">
    <location>
        <begin position="340"/>
        <end position="354"/>
    </location>
</feature>
<protein>
    <submittedName>
        <fullName evidence="2">Uncharacterized protein</fullName>
    </submittedName>
</protein>
<name>A0AB34KZA0_9PEZI</name>
<dbReference type="GeneID" id="96003890"/>
<dbReference type="RefSeq" id="XP_069231966.1">
    <property type="nucleotide sequence ID" value="XM_069371052.1"/>
</dbReference>
<feature type="region of interest" description="Disordered" evidence="1">
    <location>
        <begin position="657"/>
        <end position="681"/>
    </location>
</feature>
<comment type="caution">
    <text evidence="2">The sequence shown here is derived from an EMBL/GenBank/DDBJ whole genome shotgun (WGS) entry which is preliminary data.</text>
</comment>
<organism evidence="2 3">
    <name type="scientific">Cladosporium halotolerans</name>
    <dbReference type="NCBI Taxonomy" id="1052096"/>
    <lineage>
        <taxon>Eukaryota</taxon>
        <taxon>Fungi</taxon>
        <taxon>Dikarya</taxon>
        <taxon>Ascomycota</taxon>
        <taxon>Pezizomycotina</taxon>
        <taxon>Dothideomycetes</taxon>
        <taxon>Dothideomycetidae</taxon>
        <taxon>Cladosporiales</taxon>
        <taxon>Cladosporiaceae</taxon>
        <taxon>Cladosporium</taxon>
    </lineage>
</organism>
<evidence type="ECO:0000256" key="1">
    <source>
        <dbReference type="SAM" id="MobiDB-lite"/>
    </source>
</evidence>
<feature type="compositionally biased region" description="Polar residues" evidence="1">
    <location>
        <begin position="306"/>
        <end position="315"/>
    </location>
</feature>
<accession>A0AB34KZA0</accession>
<dbReference type="EMBL" id="JAAQHG020000006">
    <property type="protein sequence ID" value="KAL1588861.1"/>
    <property type="molecule type" value="Genomic_DNA"/>
</dbReference>
<feature type="region of interest" description="Disordered" evidence="1">
    <location>
        <begin position="215"/>
        <end position="405"/>
    </location>
</feature>
<feature type="compositionally biased region" description="Polar residues" evidence="1">
    <location>
        <begin position="329"/>
        <end position="339"/>
    </location>
</feature>
<sequence length="716" mass="70455">MAISIVTSATFASFANTSTATASAGCGPCTYLQIYDLWRGSWSQNSSLPALRTIQQIVDPSRNTTSTSTICNSGALTAYQQTSVCANVGLNDNCDPVCEVIDPYKLTPYTVTVAGNSGAVIYFNDTMRLQGHVSTTDSAGASTCLDSSVYLKDGIATYAGPTTVTSVASLSMHYLMMPELASWYPDEGVFEQCSLFLTGPPPVALTPANEIELPAMTLSSPSTTTRTSDGPSTTPTTSARPADSVTATPSRTTTSQPTTTAPAPPPEESDDLPAENDPPSNPDEPGSTPSNTPEEPDDEPAPPATGNPQTPSGTPQPDDGDEPAPPATQNPASPSGTPQAPSDDSPDDTSPPASNGAPESGPSSEGNGAPINPATTFSVRTSANGGIVPVATGGPSATPSPAPITSPPTGFVKPITTASPAFVLPGATLSQGGEGISLSGTSFSALPSNAGVVAISASGSTTIRPSDLPAFGLSTAAQDPSAFVLPSQTLAVGGSAVVVAGTTYSALPQGSGIAVAANGQSRVVAASEATSLPGVSVVDGAADGYVLDGSITVVAGGEAATISGTAYSALPSGLGVVVAPGSGSDELAEYIEQGLSGASSQGGGDEESGSFIMAVDALSAAEDNAVTVSGVVYSLLPSSAGVLVVASGESTTIALAPTGSGGRAGDSPASQATGSSVGGDTTESVVPFAGGAASGKGWRSGSCLALLGACGVWLAL</sequence>
<evidence type="ECO:0000313" key="2">
    <source>
        <dbReference type="EMBL" id="KAL1588861.1"/>
    </source>
</evidence>
<feature type="compositionally biased region" description="Polar residues" evidence="1">
    <location>
        <begin position="373"/>
        <end position="384"/>
    </location>
</feature>
<dbReference type="Proteomes" id="UP000803884">
    <property type="component" value="Unassembled WGS sequence"/>
</dbReference>
<keyword evidence="3" id="KW-1185">Reference proteome</keyword>